<feature type="signal peptide" evidence="1">
    <location>
        <begin position="1"/>
        <end position="27"/>
    </location>
</feature>
<keyword evidence="1" id="KW-0732">Signal</keyword>
<accession>A0A923HM38</accession>
<dbReference type="AlphaFoldDB" id="A0A923HM38"/>
<sequence length="103" mass="11201">MKTSIKTSAVLATALFASVLAVGNAFTAQTNPMLSQKAEIPTVVITAQRMTEDQKIAFDTKQSDVQTVIISAKRLTDEQKLAMDQDPQYASQIATRNSRRAAI</sequence>
<proteinExistence type="predicted"/>
<evidence type="ECO:0000256" key="1">
    <source>
        <dbReference type="SAM" id="SignalP"/>
    </source>
</evidence>
<keyword evidence="3" id="KW-1185">Reference proteome</keyword>
<evidence type="ECO:0000313" key="2">
    <source>
        <dbReference type="EMBL" id="MBC3862131.1"/>
    </source>
</evidence>
<evidence type="ECO:0000313" key="3">
    <source>
        <dbReference type="Proteomes" id="UP000634011"/>
    </source>
</evidence>
<reference evidence="2" key="1">
    <citation type="submission" date="2020-08" db="EMBL/GenBank/DDBJ databases">
        <title>Novel species isolated from subtropical streams in China.</title>
        <authorList>
            <person name="Lu H."/>
        </authorList>
    </citation>
    <scope>NUCLEOTIDE SEQUENCE</scope>
    <source>
        <strain evidence="2">KACC 12607</strain>
    </source>
</reference>
<organism evidence="2 3">
    <name type="scientific">Undibacterium jejuense</name>
    <dbReference type="NCBI Taxonomy" id="1344949"/>
    <lineage>
        <taxon>Bacteria</taxon>
        <taxon>Pseudomonadati</taxon>
        <taxon>Pseudomonadota</taxon>
        <taxon>Betaproteobacteria</taxon>
        <taxon>Burkholderiales</taxon>
        <taxon>Oxalobacteraceae</taxon>
        <taxon>Undibacterium</taxon>
    </lineage>
</organism>
<name>A0A923HM38_9BURK</name>
<protein>
    <submittedName>
        <fullName evidence="2">Uncharacterized protein</fullName>
    </submittedName>
</protein>
<comment type="caution">
    <text evidence="2">The sequence shown here is derived from an EMBL/GenBank/DDBJ whole genome shotgun (WGS) entry which is preliminary data.</text>
</comment>
<dbReference type="RefSeq" id="WP_186912045.1">
    <property type="nucleotide sequence ID" value="NZ_JACOFV010000006.1"/>
</dbReference>
<dbReference type="Proteomes" id="UP000634011">
    <property type="component" value="Unassembled WGS sequence"/>
</dbReference>
<feature type="chain" id="PRO_5037755435" evidence="1">
    <location>
        <begin position="28"/>
        <end position="103"/>
    </location>
</feature>
<gene>
    <name evidence="2" type="ORF">H8K32_08490</name>
</gene>
<dbReference type="EMBL" id="JACOFV010000006">
    <property type="protein sequence ID" value="MBC3862131.1"/>
    <property type="molecule type" value="Genomic_DNA"/>
</dbReference>